<keyword evidence="4" id="KW-1185">Reference proteome</keyword>
<proteinExistence type="predicted"/>
<organism evidence="3 4">
    <name type="scientific">Cylicocyclus nassatus</name>
    <name type="common">Nematode worm</name>
    <dbReference type="NCBI Taxonomy" id="53992"/>
    <lineage>
        <taxon>Eukaryota</taxon>
        <taxon>Metazoa</taxon>
        <taxon>Ecdysozoa</taxon>
        <taxon>Nematoda</taxon>
        <taxon>Chromadorea</taxon>
        <taxon>Rhabditida</taxon>
        <taxon>Rhabditina</taxon>
        <taxon>Rhabditomorpha</taxon>
        <taxon>Strongyloidea</taxon>
        <taxon>Strongylidae</taxon>
        <taxon>Cylicocyclus</taxon>
    </lineage>
</organism>
<feature type="compositionally biased region" description="Polar residues" evidence="1">
    <location>
        <begin position="174"/>
        <end position="185"/>
    </location>
</feature>
<feature type="compositionally biased region" description="Polar residues" evidence="1">
    <location>
        <begin position="230"/>
        <end position="244"/>
    </location>
</feature>
<dbReference type="Proteomes" id="UP001176961">
    <property type="component" value="Unassembled WGS sequence"/>
</dbReference>
<comment type="caution">
    <text evidence="3">The sequence shown here is derived from an EMBL/GenBank/DDBJ whole genome shotgun (WGS) entry which is preliminary data.</text>
</comment>
<evidence type="ECO:0000256" key="2">
    <source>
        <dbReference type="SAM" id="SignalP"/>
    </source>
</evidence>
<protein>
    <submittedName>
        <fullName evidence="3">Uncharacterized protein</fullName>
    </submittedName>
</protein>
<dbReference type="EMBL" id="CATQJL010000326">
    <property type="protein sequence ID" value="CAJ0609002.1"/>
    <property type="molecule type" value="Genomic_DNA"/>
</dbReference>
<feature type="signal peptide" evidence="2">
    <location>
        <begin position="1"/>
        <end position="16"/>
    </location>
</feature>
<reference evidence="3" key="1">
    <citation type="submission" date="2023-07" db="EMBL/GenBank/DDBJ databases">
        <authorList>
            <consortium name="CYATHOMIX"/>
        </authorList>
    </citation>
    <scope>NUCLEOTIDE SEQUENCE</scope>
    <source>
        <strain evidence="3">N/A</strain>
    </source>
</reference>
<feature type="compositionally biased region" description="Low complexity" evidence="1">
    <location>
        <begin position="189"/>
        <end position="200"/>
    </location>
</feature>
<accession>A0AA36HE55</accession>
<feature type="compositionally biased region" description="Polar residues" evidence="1">
    <location>
        <begin position="210"/>
        <end position="222"/>
    </location>
</feature>
<gene>
    <name evidence="3" type="ORF">CYNAS_LOCUS20985</name>
</gene>
<sequence length="244" mass="26524">MLSLSIYFSLVALTWAFSTSNETSPFSEDQLEEFEPKGGDVPPWTQAQQGVLDAQLPEFSTVPPGVRMLDTNPAQIQLGVVAPNAQVPIARVSPGVRGPNMSPFDPGPIPLEQLRQIFLKGGNASVAFIVYTYVNLLNKGSIGGQTSLSDQPPPTTWSQVPGTMNRNVYPPYQNPQLQPSGTINGNVYPPNQNPSQPFPQKRNGGGYPPNRNTWSQSPQATNLGGRGYSSYHNRTLYGNSPLRQ</sequence>
<dbReference type="AlphaFoldDB" id="A0AA36HE55"/>
<evidence type="ECO:0000313" key="4">
    <source>
        <dbReference type="Proteomes" id="UP001176961"/>
    </source>
</evidence>
<name>A0AA36HE55_CYLNA</name>
<feature type="compositionally biased region" description="Polar residues" evidence="1">
    <location>
        <begin position="144"/>
        <end position="166"/>
    </location>
</feature>
<evidence type="ECO:0000256" key="1">
    <source>
        <dbReference type="SAM" id="MobiDB-lite"/>
    </source>
</evidence>
<keyword evidence="2" id="KW-0732">Signal</keyword>
<feature type="region of interest" description="Disordered" evidence="1">
    <location>
        <begin position="144"/>
        <end position="244"/>
    </location>
</feature>
<feature type="chain" id="PRO_5041335361" evidence="2">
    <location>
        <begin position="17"/>
        <end position="244"/>
    </location>
</feature>
<evidence type="ECO:0000313" key="3">
    <source>
        <dbReference type="EMBL" id="CAJ0609002.1"/>
    </source>
</evidence>